<organism evidence="15 16">
    <name type="scientific">Candidatus Ornithobacterium hominis</name>
    <dbReference type="NCBI Taxonomy" id="2497989"/>
    <lineage>
        <taxon>Bacteria</taxon>
        <taxon>Pseudomonadati</taxon>
        <taxon>Bacteroidota</taxon>
        <taxon>Flavobacteriia</taxon>
        <taxon>Flavobacteriales</taxon>
        <taxon>Weeksellaceae</taxon>
        <taxon>Ornithobacterium</taxon>
    </lineage>
</organism>
<dbReference type="PRINTS" id="PR00987">
    <property type="entry name" value="TRNASYNTHGLU"/>
</dbReference>
<evidence type="ECO:0000256" key="4">
    <source>
        <dbReference type="ARBA" id="ARBA00022598"/>
    </source>
</evidence>
<evidence type="ECO:0000313" key="15">
    <source>
        <dbReference type="EMBL" id="SZD71077.1"/>
    </source>
</evidence>
<dbReference type="InterPro" id="IPR004514">
    <property type="entry name" value="Gln-tRNA-synth"/>
</dbReference>
<dbReference type="EC" id="6.1.1.18" evidence="2 10"/>
<evidence type="ECO:0000256" key="11">
    <source>
        <dbReference type="RuleBase" id="RU363037"/>
    </source>
</evidence>
<dbReference type="Gene3D" id="3.90.800.10">
    <property type="entry name" value="Glutamyl-tRNA Synthetase, Domain 3"/>
    <property type="match status" value="1"/>
</dbReference>
<feature type="domain" description="Glutamyl/glutaminyl-tRNA synthetase class Ib catalytic" evidence="12">
    <location>
        <begin position="26"/>
        <end position="335"/>
    </location>
</feature>
<dbReference type="PANTHER" id="PTHR43097">
    <property type="entry name" value="GLUTAMINE-TRNA LIGASE"/>
    <property type="match status" value="1"/>
</dbReference>
<comment type="similarity">
    <text evidence="1 11">Belongs to the class-I aminoacyl-tRNA synthetase family.</text>
</comment>
<dbReference type="RefSeq" id="WP_119058759.1">
    <property type="nucleotide sequence ID" value="NZ_OX579588.1"/>
</dbReference>
<dbReference type="InterPro" id="IPR020058">
    <property type="entry name" value="Glu/Gln-tRNA-synth_Ib_cat-dom"/>
</dbReference>
<gene>
    <name evidence="15" type="primary">glnS</name>
    <name evidence="15" type="ORF">SAMEA104719789_00169</name>
</gene>
<dbReference type="InterPro" id="IPR001412">
    <property type="entry name" value="aa-tRNA-synth_I_CS"/>
</dbReference>
<evidence type="ECO:0000256" key="5">
    <source>
        <dbReference type="ARBA" id="ARBA00022741"/>
    </source>
</evidence>
<dbReference type="SUPFAM" id="SSF50715">
    <property type="entry name" value="Ribosomal protein L25-like"/>
    <property type="match status" value="1"/>
</dbReference>
<dbReference type="InterPro" id="IPR020056">
    <property type="entry name" value="Rbsml_bL25/Gln-tRNA_synth_N"/>
</dbReference>
<dbReference type="NCBIfam" id="TIGR00440">
    <property type="entry name" value="glnS"/>
    <property type="match status" value="1"/>
</dbReference>
<dbReference type="Gene3D" id="3.40.50.620">
    <property type="entry name" value="HUPs"/>
    <property type="match status" value="1"/>
</dbReference>
<dbReference type="FunFam" id="3.90.800.10:FF:000001">
    <property type="entry name" value="Glutamine--tRNA ligase"/>
    <property type="match status" value="1"/>
</dbReference>
<dbReference type="GO" id="GO:0005829">
    <property type="term" value="C:cytosol"/>
    <property type="evidence" value="ECO:0007669"/>
    <property type="project" value="TreeGrafter"/>
</dbReference>
<dbReference type="GO" id="GO:0006425">
    <property type="term" value="P:glutaminyl-tRNA aminoacylation"/>
    <property type="evidence" value="ECO:0007669"/>
    <property type="project" value="UniProtKB-UniRule"/>
</dbReference>
<keyword evidence="5 11" id="KW-0547">Nucleotide-binding</keyword>
<feature type="domain" description="tRNA synthetases class I (E and Q) anti-codon binding" evidence="14">
    <location>
        <begin position="457"/>
        <end position="531"/>
    </location>
</feature>
<evidence type="ECO:0000256" key="2">
    <source>
        <dbReference type="ARBA" id="ARBA00012836"/>
    </source>
</evidence>
<feature type="domain" description="Glutamyl/glutaminyl-tRNA synthetase class Ib anti-codon binding" evidence="13">
    <location>
        <begin position="338"/>
        <end position="438"/>
    </location>
</feature>
<evidence type="ECO:0000259" key="12">
    <source>
        <dbReference type="Pfam" id="PF00749"/>
    </source>
</evidence>
<dbReference type="PROSITE" id="PS00178">
    <property type="entry name" value="AA_TRNA_LIGASE_I"/>
    <property type="match status" value="1"/>
</dbReference>
<dbReference type="AlphaFoldDB" id="A0A383TUP9"/>
<evidence type="ECO:0000259" key="13">
    <source>
        <dbReference type="Pfam" id="PF03950"/>
    </source>
</evidence>
<evidence type="ECO:0000256" key="7">
    <source>
        <dbReference type="ARBA" id="ARBA00022917"/>
    </source>
</evidence>
<dbReference type="Pfam" id="PF00749">
    <property type="entry name" value="tRNA-synt_1c"/>
    <property type="match status" value="1"/>
</dbReference>
<dbReference type="Pfam" id="PF20974">
    <property type="entry name" value="tRNA-synt_1c_C2"/>
    <property type="match status" value="1"/>
</dbReference>
<comment type="catalytic activity">
    <reaction evidence="9">
        <text>tRNA(Gln) + L-glutamine + ATP = L-glutaminyl-tRNA(Gln) + AMP + diphosphate</text>
        <dbReference type="Rhea" id="RHEA:20121"/>
        <dbReference type="Rhea" id="RHEA-COMP:9662"/>
        <dbReference type="Rhea" id="RHEA-COMP:9681"/>
        <dbReference type="ChEBI" id="CHEBI:30616"/>
        <dbReference type="ChEBI" id="CHEBI:33019"/>
        <dbReference type="ChEBI" id="CHEBI:58359"/>
        <dbReference type="ChEBI" id="CHEBI:78442"/>
        <dbReference type="ChEBI" id="CHEBI:78521"/>
        <dbReference type="ChEBI" id="CHEBI:456215"/>
        <dbReference type="EC" id="6.1.1.18"/>
    </reaction>
</comment>
<dbReference type="PANTHER" id="PTHR43097:SF5">
    <property type="entry name" value="GLUTAMATE--TRNA LIGASE"/>
    <property type="match status" value="1"/>
</dbReference>
<dbReference type="Proteomes" id="UP000262142">
    <property type="component" value="Unassembled WGS sequence"/>
</dbReference>
<evidence type="ECO:0000256" key="10">
    <source>
        <dbReference type="NCBIfam" id="TIGR00440"/>
    </source>
</evidence>
<evidence type="ECO:0000256" key="1">
    <source>
        <dbReference type="ARBA" id="ARBA00005594"/>
    </source>
</evidence>
<dbReference type="InterPro" id="IPR020061">
    <property type="entry name" value="Glu_tRNA_lig_a-bdl"/>
</dbReference>
<dbReference type="OrthoDB" id="9801560at2"/>
<dbReference type="FunFam" id="3.40.50.620:FF:000037">
    <property type="entry name" value="Glutamine--tRNA ligase cytoplasmic"/>
    <property type="match status" value="1"/>
</dbReference>
<dbReference type="Pfam" id="PF03950">
    <property type="entry name" value="tRNA-synt_1c_C"/>
    <property type="match status" value="1"/>
</dbReference>
<dbReference type="EMBL" id="UNSC01000001">
    <property type="protein sequence ID" value="SZD71077.1"/>
    <property type="molecule type" value="Genomic_DNA"/>
</dbReference>
<proteinExistence type="inferred from homology"/>
<evidence type="ECO:0000259" key="14">
    <source>
        <dbReference type="Pfam" id="PF20974"/>
    </source>
</evidence>
<evidence type="ECO:0000256" key="3">
    <source>
        <dbReference type="ARBA" id="ARBA00022490"/>
    </source>
</evidence>
<keyword evidence="7 11" id="KW-0648">Protein biosynthesis</keyword>
<keyword evidence="8 11" id="KW-0030">Aminoacyl-tRNA synthetase</keyword>
<evidence type="ECO:0000313" key="16">
    <source>
        <dbReference type="Proteomes" id="UP000262142"/>
    </source>
</evidence>
<dbReference type="GO" id="GO:0004819">
    <property type="term" value="F:glutamine-tRNA ligase activity"/>
    <property type="evidence" value="ECO:0007669"/>
    <property type="project" value="UniProtKB-UniRule"/>
</dbReference>
<keyword evidence="4 11" id="KW-0436">Ligase</keyword>
<protein>
    <recommendedName>
        <fullName evidence="2 10">Glutamine--tRNA ligase</fullName>
        <ecNumber evidence="2 10">6.1.1.18</ecNumber>
    </recommendedName>
</protein>
<keyword evidence="3" id="KW-0963">Cytoplasm</keyword>
<keyword evidence="16" id="KW-1185">Reference proteome</keyword>
<dbReference type="Gene3D" id="2.40.240.10">
    <property type="entry name" value="Ribosomal Protein L25, Chain P"/>
    <property type="match status" value="2"/>
</dbReference>
<dbReference type="FunFam" id="1.10.1160.10:FF:000001">
    <property type="entry name" value="Glutamine--tRNA ligase"/>
    <property type="match status" value="1"/>
</dbReference>
<dbReference type="FunFam" id="2.40.240.10:FF:000001">
    <property type="entry name" value="Glutamine--tRNA ligase"/>
    <property type="match status" value="1"/>
</dbReference>
<evidence type="ECO:0000256" key="8">
    <source>
        <dbReference type="ARBA" id="ARBA00023146"/>
    </source>
</evidence>
<dbReference type="Gene3D" id="1.10.1160.10">
    <property type="entry name" value="Glutamyl-trna Synthetase, Domain 2"/>
    <property type="match status" value="1"/>
</dbReference>
<reference evidence="15 16" key="1">
    <citation type="submission" date="2018-09" db="EMBL/GenBank/DDBJ databases">
        <authorList>
            <consortium name="Pathogen Informatics"/>
        </authorList>
    </citation>
    <scope>NUCLEOTIDE SEQUENCE [LARGE SCALE GENOMIC DNA]</scope>
    <source>
        <strain evidence="15 16">OH-22767</strain>
    </source>
</reference>
<name>A0A383TUP9_9FLAO</name>
<sequence length="555" mass="64790">MELESNNFIEQIINADLQKGMNPNKLKFRFPPEPNGYLHIGHAKAICLNFGLGEKYKAPVNLRFDDTNPEAEEEEFVNAIKEDIQWLGFQWSNECYTSDYFQQLYDWAIQLIKEGKAYVDDQDSETIVEQRKTPFEQGINSPYRERSVEENLRLFEEMKNDTSDVKRVLRAKIDMASPNMNMRDPVMYRMLNKPHHRTGNAWKIYPMYDWAHGESDFIEGISHSLCSIEFENHRPLYNWYLEQVSEESDLTPKQREFARGNVSYMITSKRKLKRLIDENIVNGWDDPRLATISGLRRRGYTPESIKTFWEKAGISKRDNVIDISLLEYAIRDHLNAIAPRVFAVLDPVKLIIENYPENKTEYLQVENNPEDENSGEREIPFTRELYIEREDFMEDAPKKFFRLSIGKEVRLKGAYIIEATRVEKDENGKITCIYAKYDEESKSGSGTEASQRRVKGTLHWVSAHENIPITVNLYDRLFTEEAPDGNKDIDFLNFINPNSLEVVQGFGEPSLAEAKPGDRFQFQRLGYFVADKDSQPNQMIFNRTVALRDNWAKKK</sequence>
<dbReference type="InterPro" id="IPR050132">
    <property type="entry name" value="Gln/Glu-tRNA_Ligase"/>
</dbReference>
<dbReference type="SUPFAM" id="SSF52374">
    <property type="entry name" value="Nucleotidylyl transferase"/>
    <property type="match status" value="1"/>
</dbReference>
<keyword evidence="6 11" id="KW-0067">ATP-binding</keyword>
<dbReference type="GO" id="GO:0005524">
    <property type="term" value="F:ATP binding"/>
    <property type="evidence" value="ECO:0007669"/>
    <property type="project" value="UniProtKB-KW"/>
</dbReference>
<evidence type="ECO:0000256" key="6">
    <source>
        <dbReference type="ARBA" id="ARBA00022840"/>
    </source>
</evidence>
<dbReference type="InterPro" id="IPR020059">
    <property type="entry name" value="Glu/Gln-tRNA-synth_Ib_codon-bd"/>
</dbReference>
<evidence type="ECO:0000256" key="9">
    <source>
        <dbReference type="ARBA" id="ARBA00048270"/>
    </source>
</evidence>
<dbReference type="InterPro" id="IPR049437">
    <property type="entry name" value="tRNA-synt_1c_C2"/>
</dbReference>
<dbReference type="NCBIfam" id="NF011291">
    <property type="entry name" value="PRK14703.1"/>
    <property type="match status" value="1"/>
</dbReference>
<dbReference type="InterPro" id="IPR011035">
    <property type="entry name" value="Ribosomal_bL25/Gln-tRNA_synth"/>
</dbReference>
<dbReference type="InterPro" id="IPR000924">
    <property type="entry name" value="Glu/Gln-tRNA-synth"/>
</dbReference>
<accession>A0A383TUP9</accession>
<dbReference type="InterPro" id="IPR014729">
    <property type="entry name" value="Rossmann-like_a/b/a_fold"/>
</dbReference>